<feature type="non-terminal residue" evidence="3">
    <location>
        <position position="57"/>
    </location>
</feature>
<name>A0A7X1KRH7_9SPHN</name>
<dbReference type="EMBL" id="JACLAX010000029">
    <property type="protein sequence ID" value="MBC2670796.1"/>
    <property type="molecule type" value="Genomic_DNA"/>
</dbReference>
<organism evidence="3 4">
    <name type="scientific">Novosphingobium piscinae</name>
    <dbReference type="NCBI Taxonomy" id="1507448"/>
    <lineage>
        <taxon>Bacteria</taxon>
        <taxon>Pseudomonadati</taxon>
        <taxon>Pseudomonadota</taxon>
        <taxon>Alphaproteobacteria</taxon>
        <taxon>Sphingomonadales</taxon>
        <taxon>Sphingomonadaceae</taxon>
        <taxon>Novosphingobium</taxon>
    </lineage>
</organism>
<protein>
    <submittedName>
        <fullName evidence="3">Uncharacterized protein</fullName>
    </submittedName>
</protein>
<keyword evidence="4" id="KW-1185">Reference proteome</keyword>
<feature type="signal peptide" evidence="2">
    <location>
        <begin position="1"/>
        <end position="25"/>
    </location>
</feature>
<dbReference type="Proteomes" id="UP000551327">
    <property type="component" value="Unassembled WGS sequence"/>
</dbReference>
<evidence type="ECO:0000256" key="1">
    <source>
        <dbReference type="SAM" id="MobiDB-lite"/>
    </source>
</evidence>
<proteinExistence type="predicted"/>
<evidence type="ECO:0000313" key="3">
    <source>
        <dbReference type="EMBL" id="MBC2670796.1"/>
    </source>
</evidence>
<gene>
    <name evidence="3" type="ORF">H7F53_16710</name>
</gene>
<sequence>MIRTMRLAGSPFVLAALLTTVPALAQSTAPAARAAAPRAAPAAAAPTTPAATTPVPA</sequence>
<evidence type="ECO:0000313" key="4">
    <source>
        <dbReference type="Proteomes" id="UP000551327"/>
    </source>
</evidence>
<keyword evidence="2" id="KW-0732">Signal</keyword>
<feature type="chain" id="PRO_5030912614" evidence="2">
    <location>
        <begin position="26"/>
        <end position="57"/>
    </location>
</feature>
<reference evidence="3 4" key="1">
    <citation type="submission" date="2020-08" db="EMBL/GenBank/DDBJ databases">
        <title>The genome sequence of type strain Novosphingobium piscinae KCTC 42194.</title>
        <authorList>
            <person name="Liu Y."/>
        </authorList>
    </citation>
    <scope>NUCLEOTIDE SEQUENCE [LARGE SCALE GENOMIC DNA]</scope>
    <source>
        <strain evidence="3 4">KCTC 42194</strain>
    </source>
</reference>
<dbReference type="AlphaFoldDB" id="A0A7X1KRH7"/>
<feature type="region of interest" description="Disordered" evidence="1">
    <location>
        <begin position="35"/>
        <end position="57"/>
    </location>
</feature>
<accession>A0A7X1KRH7</accession>
<comment type="caution">
    <text evidence="3">The sequence shown here is derived from an EMBL/GenBank/DDBJ whole genome shotgun (WGS) entry which is preliminary data.</text>
</comment>
<evidence type="ECO:0000256" key="2">
    <source>
        <dbReference type="SAM" id="SignalP"/>
    </source>
</evidence>